<organism evidence="2 3">
    <name type="scientific">Portunus trituberculatus</name>
    <name type="common">Swimming crab</name>
    <name type="synonym">Neptunus trituberculatus</name>
    <dbReference type="NCBI Taxonomy" id="210409"/>
    <lineage>
        <taxon>Eukaryota</taxon>
        <taxon>Metazoa</taxon>
        <taxon>Ecdysozoa</taxon>
        <taxon>Arthropoda</taxon>
        <taxon>Crustacea</taxon>
        <taxon>Multicrustacea</taxon>
        <taxon>Malacostraca</taxon>
        <taxon>Eumalacostraca</taxon>
        <taxon>Eucarida</taxon>
        <taxon>Decapoda</taxon>
        <taxon>Pleocyemata</taxon>
        <taxon>Brachyura</taxon>
        <taxon>Eubrachyura</taxon>
        <taxon>Portunoidea</taxon>
        <taxon>Portunidae</taxon>
        <taxon>Portuninae</taxon>
        <taxon>Portunus</taxon>
    </lineage>
</organism>
<evidence type="ECO:0000256" key="1">
    <source>
        <dbReference type="SAM" id="MobiDB-lite"/>
    </source>
</evidence>
<gene>
    <name evidence="2" type="ORF">E2C01_013213</name>
</gene>
<comment type="caution">
    <text evidence="2">The sequence shown here is derived from an EMBL/GenBank/DDBJ whole genome shotgun (WGS) entry which is preliminary data.</text>
</comment>
<sequence length="119" mass="12981">MERSRRSREAEAVWQYAGKGKDTGGREERSIGVASGRGRERDVAEPEGGEKNLPSIAAGGGQRVSVTLRILRGATSTNTRLALTTYGTFVNVAHSRRRCHTHWLSPYPASCHTSVTKQS</sequence>
<feature type="compositionally biased region" description="Basic and acidic residues" evidence="1">
    <location>
        <begin position="37"/>
        <end position="50"/>
    </location>
</feature>
<dbReference type="EMBL" id="VSRR010000854">
    <property type="protein sequence ID" value="MPC20277.1"/>
    <property type="molecule type" value="Genomic_DNA"/>
</dbReference>
<protein>
    <submittedName>
        <fullName evidence="2">Uncharacterized protein</fullName>
    </submittedName>
</protein>
<reference evidence="2 3" key="1">
    <citation type="submission" date="2019-05" db="EMBL/GenBank/DDBJ databases">
        <title>Another draft genome of Portunus trituberculatus and its Hox gene families provides insights of decapod evolution.</title>
        <authorList>
            <person name="Jeong J.-H."/>
            <person name="Song I."/>
            <person name="Kim S."/>
            <person name="Choi T."/>
            <person name="Kim D."/>
            <person name="Ryu S."/>
            <person name="Kim W."/>
        </authorList>
    </citation>
    <scope>NUCLEOTIDE SEQUENCE [LARGE SCALE GENOMIC DNA]</scope>
    <source>
        <tissue evidence="2">Muscle</tissue>
    </source>
</reference>
<feature type="region of interest" description="Disordered" evidence="1">
    <location>
        <begin position="1"/>
        <end position="58"/>
    </location>
</feature>
<accession>A0A5B7DGI0</accession>
<keyword evidence="3" id="KW-1185">Reference proteome</keyword>
<dbReference type="AlphaFoldDB" id="A0A5B7DGI0"/>
<dbReference type="Proteomes" id="UP000324222">
    <property type="component" value="Unassembled WGS sequence"/>
</dbReference>
<name>A0A5B7DGI0_PORTR</name>
<feature type="compositionally biased region" description="Basic and acidic residues" evidence="1">
    <location>
        <begin position="1"/>
        <end position="11"/>
    </location>
</feature>
<proteinExistence type="predicted"/>
<feature type="compositionally biased region" description="Basic and acidic residues" evidence="1">
    <location>
        <begin position="19"/>
        <end position="30"/>
    </location>
</feature>
<evidence type="ECO:0000313" key="2">
    <source>
        <dbReference type="EMBL" id="MPC20277.1"/>
    </source>
</evidence>
<evidence type="ECO:0000313" key="3">
    <source>
        <dbReference type="Proteomes" id="UP000324222"/>
    </source>
</evidence>